<protein>
    <submittedName>
        <fullName evidence="1">PglZ domain-containing protein</fullName>
    </submittedName>
</protein>
<name>A0A1I0LXQ9_9ACTN</name>
<dbReference type="AlphaFoldDB" id="A0A1I0LXQ9"/>
<dbReference type="Pfam" id="PF08665">
    <property type="entry name" value="PglZ"/>
    <property type="match status" value="1"/>
</dbReference>
<proteinExistence type="predicted"/>
<gene>
    <name evidence="1" type="ORF">SAMN05421811_13017</name>
</gene>
<sequence length="846" mass="93152">MHPFHDYLCMQLDDALKKRGVVVFYDPRREFEPFIDRELKQVGTGYEGLPRVLVKDRLTFLARHEGSLFALRAAVELIADLDRPEPLIVYLPGVTRDRQASVLMELEKGGICYEPNLKRLALNVLRKRFTDGQIDEMLRPASIGYDDIVSFLHQSEEDKLGSVLRTIFEDAQSEALIACWLADDGKDSIILEKDAGVELFKLVETRLGFSVSENTTVAEARGKVLRYVLVSEFRSDLECTPPASVGMVPEPPSKDHIARIRDVVERLRCGYTERYVALANMVESELNLDMSEIDARHLGNIDTFRFEERALLAYASELICRREYAKGLNIAADRSRSFWVDRDVARQAQWEACRLMAKLGSEIEKTRLALSNPPGNPVSWVRAYSAEDGWFRVDELQRRLETWVAKMGEEPETEKGLALVRREHEELLKKMADGFAKVLCEAAWTVSGMLHQTHIYPNVVQTMGGRVAYFLVDAMRFEMGVELAHQLEGTTDLTIRPAIAALPTITPVGMAALLPGASASFSVVEHKGKIASSIEGTTMSGLSERLKFLKTKVPDVVDLPLGRLLSASPSKLSKTMEDASLVVVRSQEIDALGENVDELTARAAMEGVIGNVARAIRKLASVGIENFVISADHGHQFSIRKDDDMKTDSPGGNTVDIHRRCWIGRGGATPAGTVRVTGAELGYDTNLDFVFPTGLGVFKTGGGLSFHHGSVSLQELVVPVVSLRIPLQGSELPAGKIVELRGVPDQLTNRTFGVRVLMVGDLFHAEPVALRVVLVSGNEQVGQAGMAMGGDLDHASGVLRVNPNSEANLGMMLTRDDCTSVRVVVLDPATDAVLAQSDELRVKLGI</sequence>
<dbReference type="EMBL" id="FOHX01000030">
    <property type="protein sequence ID" value="SEU47609.1"/>
    <property type="molecule type" value="Genomic_DNA"/>
</dbReference>
<organism evidence="1 2">
    <name type="scientific">Nonomuraea wenchangensis</name>
    <dbReference type="NCBI Taxonomy" id="568860"/>
    <lineage>
        <taxon>Bacteria</taxon>
        <taxon>Bacillati</taxon>
        <taxon>Actinomycetota</taxon>
        <taxon>Actinomycetes</taxon>
        <taxon>Streptosporangiales</taxon>
        <taxon>Streptosporangiaceae</taxon>
        <taxon>Nonomuraea</taxon>
    </lineage>
</organism>
<dbReference type="Proteomes" id="UP000199361">
    <property type="component" value="Unassembled WGS sequence"/>
</dbReference>
<evidence type="ECO:0000313" key="1">
    <source>
        <dbReference type="EMBL" id="SEU47609.1"/>
    </source>
</evidence>
<evidence type="ECO:0000313" key="2">
    <source>
        <dbReference type="Proteomes" id="UP000199361"/>
    </source>
</evidence>
<reference evidence="1 2" key="1">
    <citation type="submission" date="2016-10" db="EMBL/GenBank/DDBJ databases">
        <authorList>
            <person name="de Groot N.N."/>
        </authorList>
    </citation>
    <scope>NUCLEOTIDE SEQUENCE [LARGE SCALE GENOMIC DNA]</scope>
    <source>
        <strain evidence="1 2">CGMCC 4.5598</strain>
    </source>
</reference>
<dbReference type="RefSeq" id="WP_091094287.1">
    <property type="nucleotide sequence ID" value="NZ_FOHX01000030.1"/>
</dbReference>
<keyword evidence="2" id="KW-1185">Reference proteome</keyword>
<dbReference type="STRING" id="568860.SAMN05421811_13017"/>
<accession>A0A1I0LXQ9</accession>